<evidence type="ECO:0000313" key="1">
    <source>
        <dbReference type="EMBL" id="GFR82858.1"/>
    </source>
</evidence>
<accession>A0AAV4GBC6</accession>
<dbReference type="PANTHER" id="PTHR34817">
    <property type="entry name" value="NUCLEOTIDYLTRANSFERASE"/>
    <property type="match status" value="1"/>
</dbReference>
<dbReference type="PANTHER" id="PTHR34817:SF1">
    <property type="entry name" value="NUCLEOTIDYLTRANSFERASE"/>
    <property type="match status" value="1"/>
</dbReference>
<comment type="caution">
    <text evidence="1">The sequence shown here is derived from an EMBL/GenBank/DDBJ whole genome shotgun (WGS) entry which is preliminary data.</text>
</comment>
<dbReference type="InterPro" id="IPR018775">
    <property type="entry name" value="RlaP"/>
</dbReference>
<reference evidence="1 2" key="1">
    <citation type="journal article" date="2021" name="Elife">
        <title>Chloroplast acquisition without the gene transfer in kleptoplastic sea slugs, Plakobranchus ocellatus.</title>
        <authorList>
            <person name="Maeda T."/>
            <person name="Takahashi S."/>
            <person name="Yoshida T."/>
            <person name="Shimamura S."/>
            <person name="Takaki Y."/>
            <person name="Nagai Y."/>
            <person name="Toyoda A."/>
            <person name="Suzuki Y."/>
            <person name="Arimoto A."/>
            <person name="Ishii H."/>
            <person name="Satoh N."/>
            <person name="Nishiyama T."/>
            <person name="Hasebe M."/>
            <person name="Maruyama T."/>
            <person name="Minagawa J."/>
            <person name="Obokata J."/>
            <person name="Shigenobu S."/>
        </authorList>
    </citation>
    <scope>NUCLEOTIDE SEQUENCE [LARGE SCALE GENOMIC DNA]</scope>
</reference>
<proteinExistence type="predicted"/>
<dbReference type="Proteomes" id="UP000762676">
    <property type="component" value="Unassembled WGS sequence"/>
</dbReference>
<evidence type="ECO:0008006" key="3">
    <source>
        <dbReference type="Google" id="ProtNLM"/>
    </source>
</evidence>
<dbReference type="AlphaFoldDB" id="A0AAV4GBC6"/>
<dbReference type="EMBL" id="BMAT01004906">
    <property type="protein sequence ID" value="GFR82858.1"/>
    <property type="molecule type" value="Genomic_DNA"/>
</dbReference>
<sequence length="569" mass="63888">MSHGDGDLVQLATNALQAQERISWQLGRSNTLGNNESVSERVHACLDALRSQKAGLEKSDADFVGPYVDEESLLELKQLTLMHTPASVNDEAREKFKSLVERALKDQCKCIVSVTLLTCPWYELSQRERGEQAKHNILLVVFCSNDNQFFSPANTHVRENASVIDLGWFCAVELCHFGQALCRGRTRNLEAVYNRDGADVYHSSHWMELKNNLKYMSVTGTPGFLEACLGQAVGGIAKKRKHGGMKLREGATIFEICASLRLLQHAENTLSHGASHSEIDESSLSSVGAAALAQVKVLYDKTDVVTCKQTLFDILMRWTGELRPLANAFKAKLGKQKQSETDSVVGEWMMKTRLQGKTLTPQKFLSDEVSKLQELMQKVGGPVSSMKAEQIILVAVAGSAMYNLNTPTSDIDYVVVYSTPADTLLSATKKIPECYESRGTEKTVEYGAYEARLLCEMLLKCSVVILELLFTEKHEYASPLWENFHKIYSIQSMMKGELPQVRVEGPRRDFIMAVRTQDSGEWSRENILTKLEEEYTNLREQLCARTSRLRENPDYNVCSDWLMNVRGLK</sequence>
<organism evidence="1 2">
    <name type="scientific">Elysia marginata</name>
    <dbReference type="NCBI Taxonomy" id="1093978"/>
    <lineage>
        <taxon>Eukaryota</taxon>
        <taxon>Metazoa</taxon>
        <taxon>Spiralia</taxon>
        <taxon>Lophotrochozoa</taxon>
        <taxon>Mollusca</taxon>
        <taxon>Gastropoda</taxon>
        <taxon>Heterobranchia</taxon>
        <taxon>Euthyneura</taxon>
        <taxon>Panpulmonata</taxon>
        <taxon>Sacoglossa</taxon>
        <taxon>Placobranchoidea</taxon>
        <taxon>Plakobranchidae</taxon>
        <taxon>Elysia</taxon>
    </lineage>
</organism>
<name>A0AAV4GBC6_9GAST</name>
<evidence type="ECO:0000313" key="2">
    <source>
        <dbReference type="Proteomes" id="UP000762676"/>
    </source>
</evidence>
<protein>
    <recommendedName>
        <fullName evidence="3">Polymerase nucleotidyl transferase domain-containing protein</fullName>
    </recommendedName>
</protein>
<keyword evidence="2" id="KW-1185">Reference proteome</keyword>
<gene>
    <name evidence="1" type="ORF">ElyMa_002374400</name>
</gene>